<name>A0ABX2G196_9BURK</name>
<dbReference type="InterPro" id="IPR038740">
    <property type="entry name" value="BioF2-like_GNAT_dom"/>
</dbReference>
<evidence type="ECO:0000259" key="1">
    <source>
        <dbReference type="Pfam" id="PF13480"/>
    </source>
</evidence>
<keyword evidence="3" id="KW-1185">Reference proteome</keyword>
<evidence type="ECO:0000313" key="3">
    <source>
        <dbReference type="Proteomes" id="UP001516061"/>
    </source>
</evidence>
<dbReference type="RefSeq" id="WP_173805040.1">
    <property type="nucleotide sequence ID" value="NZ_JABSNM010000006.1"/>
</dbReference>
<evidence type="ECO:0000313" key="2">
    <source>
        <dbReference type="EMBL" id="NRT56070.1"/>
    </source>
</evidence>
<dbReference type="EMBL" id="JABSNM010000006">
    <property type="protein sequence ID" value="NRT56070.1"/>
    <property type="molecule type" value="Genomic_DNA"/>
</dbReference>
<protein>
    <submittedName>
        <fullName evidence="2">CelD/BcsL family acetyltransferase involved in cellulose biosynthesis</fullName>
    </submittedName>
</protein>
<feature type="domain" description="BioF2-like acetyltransferase" evidence="1">
    <location>
        <begin position="178"/>
        <end position="318"/>
    </location>
</feature>
<dbReference type="InterPro" id="IPR016181">
    <property type="entry name" value="Acyl_CoA_acyltransferase"/>
</dbReference>
<dbReference type="Proteomes" id="UP001516061">
    <property type="component" value="Unassembled WGS sequence"/>
</dbReference>
<dbReference type="Pfam" id="PF13480">
    <property type="entry name" value="Acetyltransf_6"/>
    <property type="match status" value="1"/>
</dbReference>
<proteinExistence type="predicted"/>
<gene>
    <name evidence="2" type="ORF">HNQ01_001805</name>
</gene>
<sequence length="365" mass="40865">MRGLHGWMALRPRWQAMLDARMEPDCIFRQPAWYGARLQHLCDSPDELAFVCAQRGDRLEAVLPLTVDQRPFGAGLMTLREARTPVHAHQLISDLALAPDMDADDLWPELFDWLQGSVAAREIGWDLLRLDGVIAGSGLDRAARSERRPAECSMPLRESAWLDCSGTPEQALAPVSRSHHGNVRRLMRRAQSRGALRFEVVESGPALEAALEQFLQLEASGWKAETGSAIARSDSLSGFYRALARQFADQRTCRIHLLRLDGQAIAAQFALLGARTLHLVKIAYLESEADLAPGHLIMREAIESACADARIDRLSFVTHPPWAHLWKPHIAPVSQHLLFHRSLRGWAIGQLRRWRPAGPAVLPRR</sequence>
<dbReference type="SUPFAM" id="SSF55729">
    <property type="entry name" value="Acyl-CoA N-acyltransferases (Nat)"/>
    <property type="match status" value="1"/>
</dbReference>
<reference evidence="2 3" key="1">
    <citation type="submission" date="2020-05" db="EMBL/GenBank/DDBJ databases">
        <title>Genomic Encyclopedia of Type Strains, Phase IV (KMG-V): Genome sequencing to study the core and pangenomes of soil and plant-associated prokaryotes.</title>
        <authorList>
            <person name="Whitman W."/>
        </authorList>
    </citation>
    <scope>NUCLEOTIDE SEQUENCE [LARGE SCALE GENOMIC DNA]</scope>
    <source>
        <strain evidence="2 3">C29</strain>
    </source>
</reference>
<organism evidence="2 3">
    <name type="scientific">Sphaerotilus uruguayifluvii</name>
    <dbReference type="NCBI Taxonomy" id="2735897"/>
    <lineage>
        <taxon>Bacteria</taxon>
        <taxon>Pseudomonadati</taxon>
        <taxon>Pseudomonadota</taxon>
        <taxon>Betaproteobacteria</taxon>
        <taxon>Burkholderiales</taxon>
        <taxon>Sphaerotilaceae</taxon>
        <taxon>Sphaerotilus</taxon>
    </lineage>
</organism>
<accession>A0ABX2G196</accession>
<comment type="caution">
    <text evidence="2">The sequence shown here is derived from an EMBL/GenBank/DDBJ whole genome shotgun (WGS) entry which is preliminary data.</text>
</comment>
<dbReference type="Gene3D" id="3.40.630.30">
    <property type="match status" value="1"/>
</dbReference>